<keyword evidence="3" id="KW-1185">Reference proteome</keyword>
<protein>
    <submittedName>
        <fullName evidence="2">Uncharacterized protein</fullName>
    </submittedName>
</protein>
<reference evidence="2 3" key="1">
    <citation type="submission" date="2021-01" db="EMBL/GenBank/DDBJ databases">
        <title>Whole genome shotgun sequence of Actinoplanes humidus NBRC 14915.</title>
        <authorList>
            <person name="Komaki H."/>
            <person name="Tamura T."/>
        </authorList>
    </citation>
    <scope>NUCLEOTIDE SEQUENCE [LARGE SCALE GENOMIC DNA]</scope>
    <source>
        <strain evidence="2 3">NBRC 14915</strain>
    </source>
</reference>
<keyword evidence="1" id="KW-0812">Transmembrane</keyword>
<dbReference type="Proteomes" id="UP000603200">
    <property type="component" value="Unassembled WGS sequence"/>
</dbReference>
<evidence type="ECO:0000256" key="1">
    <source>
        <dbReference type="SAM" id="Phobius"/>
    </source>
</evidence>
<dbReference type="RefSeq" id="WP_203843077.1">
    <property type="nucleotide sequence ID" value="NZ_BAAATV010000031.1"/>
</dbReference>
<dbReference type="EMBL" id="BOMN01000137">
    <property type="protein sequence ID" value="GIE26164.1"/>
    <property type="molecule type" value="Genomic_DNA"/>
</dbReference>
<gene>
    <name evidence="2" type="ORF">Ahu01nite_092660</name>
</gene>
<keyword evidence="1" id="KW-1133">Transmembrane helix</keyword>
<evidence type="ECO:0000313" key="2">
    <source>
        <dbReference type="EMBL" id="GIE26164.1"/>
    </source>
</evidence>
<feature type="transmembrane region" description="Helical" evidence="1">
    <location>
        <begin position="26"/>
        <end position="46"/>
    </location>
</feature>
<accession>A0ABQ4A5M3</accession>
<organism evidence="2 3">
    <name type="scientific">Winogradskya humida</name>
    <dbReference type="NCBI Taxonomy" id="113566"/>
    <lineage>
        <taxon>Bacteria</taxon>
        <taxon>Bacillati</taxon>
        <taxon>Actinomycetota</taxon>
        <taxon>Actinomycetes</taxon>
        <taxon>Micromonosporales</taxon>
        <taxon>Micromonosporaceae</taxon>
        <taxon>Winogradskya</taxon>
    </lineage>
</organism>
<name>A0ABQ4A5M3_9ACTN</name>
<sequence>MDRRIAFVSSRVWMHQTDEEMTMRKVLLIVAGVVVVLCGVGGWFGFQALNTGREISRSSITQQQFDAQRVGGAETAVRDALPTPLKDEEQTIYGDDATKQGKPDGATCTYYAIKPIADGKDKPLFRFCFAGGTLTEKKQIRIDGA</sequence>
<comment type="caution">
    <text evidence="2">The sequence shown here is derived from an EMBL/GenBank/DDBJ whole genome shotgun (WGS) entry which is preliminary data.</text>
</comment>
<evidence type="ECO:0000313" key="3">
    <source>
        <dbReference type="Proteomes" id="UP000603200"/>
    </source>
</evidence>
<proteinExistence type="predicted"/>
<keyword evidence="1" id="KW-0472">Membrane</keyword>